<accession>A0ACC0W9P0</accession>
<proteinExistence type="predicted"/>
<comment type="caution">
    <text evidence="1">The sequence shown here is derived from an EMBL/GenBank/DDBJ whole genome shotgun (WGS) entry which is preliminary data.</text>
</comment>
<keyword evidence="2" id="KW-1185">Reference proteome</keyword>
<sequence length="116" mass="13425">MISLKTFYAKYLTSAAAYAQCGLPNIFRPSNSKVLVTCKGSANVEQERRIGERKTLETTWWKKHRPKPRNARACVRISIKVVVNVAQPFFSVMWWLPHMVMTRISRQGRKAQVPFE</sequence>
<name>A0ACC0W9P0_9STRA</name>
<evidence type="ECO:0000313" key="2">
    <source>
        <dbReference type="Proteomes" id="UP001163321"/>
    </source>
</evidence>
<protein>
    <submittedName>
        <fullName evidence="1">Uncharacterized protein</fullName>
    </submittedName>
</protein>
<evidence type="ECO:0000313" key="1">
    <source>
        <dbReference type="EMBL" id="KAI9914855.1"/>
    </source>
</evidence>
<dbReference type="EMBL" id="CM047582">
    <property type="protein sequence ID" value="KAI9914855.1"/>
    <property type="molecule type" value="Genomic_DNA"/>
</dbReference>
<gene>
    <name evidence="1" type="ORF">PsorP6_008570</name>
</gene>
<organism evidence="1 2">
    <name type="scientific">Peronosclerospora sorghi</name>
    <dbReference type="NCBI Taxonomy" id="230839"/>
    <lineage>
        <taxon>Eukaryota</taxon>
        <taxon>Sar</taxon>
        <taxon>Stramenopiles</taxon>
        <taxon>Oomycota</taxon>
        <taxon>Peronosporomycetes</taxon>
        <taxon>Peronosporales</taxon>
        <taxon>Peronosporaceae</taxon>
        <taxon>Peronosclerospora</taxon>
    </lineage>
</organism>
<reference evidence="1 2" key="1">
    <citation type="journal article" date="2022" name="bioRxiv">
        <title>The genome of the oomycete Peronosclerospora sorghi, a cosmopolitan pathogen of maize and sorghum, is inflated with dispersed pseudogenes.</title>
        <authorList>
            <person name="Fletcher K."/>
            <person name="Martin F."/>
            <person name="Isakeit T."/>
            <person name="Cavanaugh K."/>
            <person name="Magill C."/>
            <person name="Michelmore R."/>
        </authorList>
    </citation>
    <scope>NUCLEOTIDE SEQUENCE [LARGE SCALE GENOMIC DNA]</scope>
    <source>
        <strain evidence="1">P6</strain>
    </source>
</reference>
<dbReference type="Proteomes" id="UP001163321">
    <property type="component" value="Chromosome 3"/>
</dbReference>